<gene>
    <name evidence="4" type="ORF">F2Q68_00046185</name>
</gene>
<organism evidence="4 5">
    <name type="scientific">Brassica cretica</name>
    <name type="common">Mustard</name>
    <dbReference type="NCBI Taxonomy" id="69181"/>
    <lineage>
        <taxon>Eukaryota</taxon>
        <taxon>Viridiplantae</taxon>
        <taxon>Streptophyta</taxon>
        <taxon>Embryophyta</taxon>
        <taxon>Tracheophyta</taxon>
        <taxon>Spermatophyta</taxon>
        <taxon>Magnoliopsida</taxon>
        <taxon>eudicotyledons</taxon>
        <taxon>Gunneridae</taxon>
        <taxon>Pentapetalae</taxon>
        <taxon>rosids</taxon>
        <taxon>malvids</taxon>
        <taxon>Brassicales</taxon>
        <taxon>Brassicaceae</taxon>
        <taxon>Brassiceae</taxon>
        <taxon>Brassica</taxon>
    </lineage>
</organism>
<comment type="caution">
    <text evidence="4">The sequence shown here is derived from an EMBL/GenBank/DDBJ whole genome shotgun (WGS) entry which is preliminary data.</text>
</comment>
<accession>A0A8S9LQ22</accession>
<name>A0A8S9LQ22_BRACR</name>
<evidence type="ECO:0000256" key="1">
    <source>
        <dbReference type="ARBA" id="ARBA00004123"/>
    </source>
</evidence>
<keyword evidence="2 3" id="KW-0539">Nucleus</keyword>
<sequence>MVTQKPSRKDAYEYVYTVRDHFQDNREIYDTFLKVLKDFHSDRIGPSDVRSKMIELFKGDQHLLLGFNKFLPEGSKITLESDQTLPKKPEFHQALDFVRKVKVTTFTHSVEKWMDNSINDARLQDDRAYMSFITILKMHIEGKKCVTEVYHEVSEVLLRDHPDLREEFAFFLPS</sequence>
<dbReference type="GO" id="GO:0003714">
    <property type="term" value="F:transcription corepressor activity"/>
    <property type="evidence" value="ECO:0007669"/>
    <property type="project" value="InterPro"/>
</dbReference>
<proteinExistence type="predicted"/>
<dbReference type="Proteomes" id="UP000712281">
    <property type="component" value="Unassembled WGS sequence"/>
</dbReference>
<evidence type="ECO:0008006" key="6">
    <source>
        <dbReference type="Google" id="ProtNLM"/>
    </source>
</evidence>
<dbReference type="InterPro" id="IPR039774">
    <property type="entry name" value="Sin3-like"/>
</dbReference>
<evidence type="ECO:0000313" key="5">
    <source>
        <dbReference type="Proteomes" id="UP000712281"/>
    </source>
</evidence>
<dbReference type="Gene3D" id="1.20.1160.11">
    <property type="entry name" value="Paired amphipathic helix"/>
    <property type="match status" value="2"/>
</dbReference>
<dbReference type="GO" id="GO:0000785">
    <property type="term" value="C:chromatin"/>
    <property type="evidence" value="ECO:0007669"/>
    <property type="project" value="TreeGrafter"/>
</dbReference>
<dbReference type="Pfam" id="PF02671">
    <property type="entry name" value="PAH"/>
    <property type="match status" value="2"/>
</dbReference>
<dbReference type="GO" id="GO:0000118">
    <property type="term" value="C:histone deacetylase complex"/>
    <property type="evidence" value="ECO:0007669"/>
    <property type="project" value="TreeGrafter"/>
</dbReference>
<dbReference type="PANTHER" id="PTHR12346:SF46">
    <property type="entry name" value="HISTONE DEACETYLASE INTERACTING DOMAIN-CONTAINING PROTEIN"/>
    <property type="match status" value="1"/>
</dbReference>
<protein>
    <recommendedName>
        <fullName evidence="6">Histone deacetylase interacting domain-containing protein</fullName>
    </recommendedName>
</protein>
<evidence type="ECO:0000313" key="4">
    <source>
        <dbReference type="EMBL" id="KAF2609385.1"/>
    </source>
</evidence>
<reference evidence="4" key="1">
    <citation type="submission" date="2019-12" db="EMBL/GenBank/DDBJ databases">
        <title>Genome sequencing and annotation of Brassica cretica.</title>
        <authorList>
            <person name="Studholme D.J."/>
            <person name="Sarris P.F."/>
        </authorList>
    </citation>
    <scope>NUCLEOTIDE SEQUENCE</scope>
    <source>
        <strain evidence="4">PFS-001/15</strain>
        <tissue evidence="4">Leaf</tissue>
    </source>
</reference>
<dbReference type="EMBL" id="QGKW02000276">
    <property type="protein sequence ID" value="KAF2609385.1"/>
    <property type="molecule type" value="Genomic_DNA"/>
</dbReference>
<dbReference type="PROSITE" id="PS51477">
    <property type="entry name" value="PAH"/>
    <property type="match status" value="2"/>
</dbReference>
<dbReference type="SUPFAM" id="SSF47762">
    <property type="entry name" value="PAH2 domain"/>
    <property type="match status" value="2"/>
</dbReference>
<dbReference type="PANTHER" id="PTHR12346">
    <property type="entry name" value="SIN3B-RELATED"/>
    <property type="match status" value="1"/>
</dbReference>
<dbReference type="AlphaFoldDB" id="A0A8S9LQ22"/>
<comment type="subcellular location">
    <subcellularLocation>
        <location evidence="1 3">Nucleus</location>
    </subcellularLocation>
</comment>
<dbReference type="InterPro" id="IPR036600">
    <property type="entry name" value="PAH_sf"/>
</dbReference>
<evidence type="ECO:0000256" key="2">
    <source>
        <dbReference type="ARBA" id="ARBA00023242"/>
    </source>
</evidence>
<dbReference type="InterPro" id="IPR003822">
    <property type="entry name" value="PAH"/>
</dbReference>
<evidence type="ECO:0000256" key="3">
    <source>
        <dbReference type="PROSITE-ProRule" id="PRU00810"/>
    </source>
</evidence>
<dbReference type="FunFam" id="1.20.1160.11:FF:000001">
    <property type="entry name" value="Paired amphipathic helix protein Sin3"/>
    <property type="match status" value="1"/>
</dbReference>
<dbReference type="GO" id="GO:0000122">
    <property type="term" value="P:negative regulation of transcription by RNA polymerase II"/>
    <property type="evidence" value="ECO:0007669"/>
    <property type="project" value="TreeGrafter"/>
</dbReference>